<keyword evidence="1" id="KW-0472">Membrane</keyword>
<accession>X1TQI2</accession>
<feature type="transmembrane region" description="Helical" evidence="1">
    <location>
        <begin position="17"/>
        <end position="37"/>
    </location>
</feature>
<reference evidence="2" key="1">
    <citation type="journal article" date="2014" name="Front. Microbiol.">
        <title>High frequency of phylogenetically diverse reductive dehalogenase-homologous genes in deep subseafloor sedimentary metagenomes.</title>
        <authorList>
            <person name="Kawai M."/>
            <person name="Futagami T."/>
            <person name="Toyoda A."/>
            <person name="Takaki Y."/>
            <person name="Nishi S."/>
            <person name="Hori S."/>
            <person name="Arai W."/>
            <person name="Tsubouchi T."/>
            <person name="Morono Y."/>
            <person name="Uchiyama I."/>
            <person name="Ito T."/>
            <person name="Fujiyama A."/>
            <person name="Inagaki F."/>
            <person name="Takami H."/>
        </authorList>
    </citation>
    <scope>NUCLEOTIDE SEQUENCE</scope>
    <source>
        <strain evidence="2">Expedition CK06-06</strain>
    </source>
</reference>
<keyword evidence="1" id="KW-1133">Transmembrane helix</keyword>
<sequence length="61" mass="6910">MLQKKNGIEMEIVLTQIIWRLAIILLTSFGVCMLVLLTQRWHGRLSLVRPEQLPHAAASAT</sequence>
<evidence type="ECO:0000313" key="2">
    <source>
        <dbReference type="EMBL" id="GAI93621.1"/>
    </source>
</evidence>
<evidence type="ECO:0000256" key="1">
    <source>
        <dbReference type="SAM" id="Phobius"/>
    </source>
</evidence>
<proteinExistence type="predicted"/>
<gene>
    <name evidence="2" type="ORF">S12H4_32842</name>
</gene>
<comment type="caution">
    <text evidence="2">The sequence shown here is derived from an EMBL/GenBank/DDBJ whole genome shotgun (WGS) entry which is preliminary data.</text>
</comment>
<name>X1TQI2_9ZZZZ</name>
<keyword evidence="1" id="KW-0812">Transmembrane</keyword>
<dbReference type="EMBL" id="BARW01019292">
    <property type="protein sequence ID" value="GAI93621.1"/>
    <property type="molecule type" value="Genomic_DNA"/>
</dbReference>
<organism evidence="2">
    <name type="scientific">marine sediment metagenome</name>
    <dbReference type="NCBI Taxonomy" id="412755"/>
    <lineage>
        <taxon>unclassified sequences</taxon>
        <taxon>metagenomes</taxon>
        <taxon>ecological metagenomes</taxon>
    </lineage>
</organism>
<protein>
    <submittedName>
        <fullName evidence="2">Uncharacterized protein</fullName>
    </submittedName>
</protein>
<dbReference type="AlphaFoldDB" id="X1TQI2"/>